<dbReference type="GO" id="GO:0042554">
    <property type="term" value="P:superoxide anion generation"/>
    <property type="evidence" value="ECO:0007669"/>
    <property type="project" value="TreeGrafter"/>
</dbReference>
<dbReference type="PANTHER" id="PTHR11972">
    <property type="entry name" value="NADPH OXIDASE"/>
    <property type="match status" value="1"/>
</dbReference>
<evidence type="ECO:0000313" key="4">
    <source>
        <dbReference type="Proteomes" id="UP000281549"/>
    </source>
</evidence>
<keyword evidence="1" id="KW-0560">Oxidoreductase</keyword>
<accession>A0A4P9YJB0</accession>
<feature type="non-terminal residue" evidence="3">
    <location>
        <position position="96"/>
    </location>
</feature>
<evidence type="ECO:0000256" key="2">
    <source>
        <dbReference type="SAM" id="Phobius"/>
    </source>
</evidence>
<feature type="non-terminal residue" evidence="3">
    <location>
        <position position="1"/>
    </location>
</feature>
<dbReference type="Proteomes" id="UP000281549">
    <property type="component" value="Unassembled WGS sequence"/>
</dbReference>
<feature type="transmembrane region" description="Helical" evidence="2">
    <location>
        <begin position="46"/>
        <end position="67"/>
    </location>
</feature>
<dbReference type="GO" id="GO:0043020">
    <property type="term" value="C:NADPH oxidase complex"/>
    <property type="evidence" value="ECO:0007669"/>
    <property type="project" value="TreeGrafter"/>
</dbReference>
<keyword evidence="2" id="KW-1133">Transmembrane helix</keyword>
<reference evidence="4" key="1">
    <citation type="journal article" date="2018" name="Nat. Microbiol.">
        <title>Leveraging single-cell genomics to expand the fungal tree of life.</title>
        <authorList>
            <person name="Ahrendt S.R."/>
            <person name="Quandt C.A."/>
            <person name="Ciobanu D."/>
            <person name="Clum A."/>
            <person name="Salamov A."/>
            <person name="Andreopoulos B."/>
            <person name="Cheng J.F."/>
            <person name="Woyke T."/>
            <person name="Pelin A."/>
            <person name="Henrissat B."/>
            <person name="Reynolds N.K."/>
            <person name="Benny G.L."/>
            <person name="Smith M.E."/>
            <person name="James T.Y."/>
            <person name="Grigoriev I.V."/>
        </authorList>
    </citation>
    <scope>NUCLEOTIDE SEQUENCE [LARGE SCALE GENOMIC DNA]</scope>
    <source>
        <strain evidence="4">CSF55</strain>
    </source>
</reference>
<dbReference type="PANTHER" id="PTHR11972:SF39">
    <property type="entry name" value="FAD-BINDING FR-TYPE DOMAIN-CONTAINING PROTEIN"/>
    <property type="match status" value="1"/>
</dbReference>
<evidence type="ECO:0000313" key="3">
    <source>
        <dbReference type="EMBL" id="RKP18911.1"/>
    </source>
</evidence>
<name>A0A4P9YJB0_ROZAC</name>
<protein>
    <submittedName>
        <fullName evidence="3">Uncharacterized protein</fullName>
    </submittedName>
</protein>
<dbReference type="GO" id="GO:0016175">
    <property type="term" value="F:superoxide-generating NAD(P)H oxidase activity"/>
    <property type="evidence" value="ECO:0007669"/>
    <property type="project" value="TreeGrafter"/>
</dbReference>
<keyword evidence="2" id="KW-0812">Transmembrane</keyword>
<evidence type="ECO:0000256" key="1">
    <source>
        <dbReference type="ARBA" id="ARBA00023002"/>
    </source>
</evidence>
<proteinExistence type="predicted"/>
<dbReference type="GO" id="GO:0006952">
    <property type="term" value="P:defense response"/>
    <property type="evidence" value="ECO:0007669"/>
    <property type="project" value="TreeGrafter"/>
</dbReference>
<dbReference type="InterPro" id="IPR050369">
    <property type="entry name" value="RBOH/FRE"/>
</dbReference>
<gene>
    <name evidence="3" type="ORF">ROZALSC1DRAFT_29433</name>
</gene>
<dbReference type="EMBL" id="ML005337">
    <property type="protein sequence ID" value="RKP18911.1"/>
    <property type="molecule type" value="Genomic_DNA"/>
</dbReference>
<dbReference type="AlphaFoldDB" id="A0A4P9YJB0"/>
<sequence length="96" mass="11195">VMQLSTVIFWILWIAFNVLIFMQGFFNQKNDTELNRLNNPLGWTVWISRGSANNLHVGTIMIFFPICRNLLSHVRSSFINKIVPVDSNLFFHRQVG</sequence>
<feature type="transmembrane region" description="Helical" evidence="2">
    <location>
        <begin position="7"/>
        <end position="26"/>
    </location>
</feature>
<organism evidence="3 4">
    <name type="scientific">Rozella allomycis (strain CSF55)</name>
    <dbReference type="NCBI Taxonomy" id="988480"/>
    <lineage>
        <taxon>Eukaryota</taxon>
        <taxon>Fungi</taxon>
        <taxon>Fungi incertae sedis</taxon>
        <taxon>Cryptomycota</taxon>
        <taxon>Cryptomycota incertae sedis</taxon>
        <taxon>Rozella</taxon>
    </lineage>
</organism>
<keyword evidence="2" id="KW-0472">Membrane</keyword>